<sequence length="38" mass="4201">MSLAEKAAEDFPDNLIKPRASLLLTKISNVLTEQDIQS</sequence>
<proteinExistence type="predicted"/>
<name>X1VI74_9ZZZZ</name>
<accession>X1VI74</accession>
<dbReference type="AlphaFoldDB" id="X1VI74"/>
<gene>
    <name evidence="1" type="ORF">S12H4_50595</name>
</gene>
<comment type="caution">
    <text evidence="1">The sequence shown here is derived from an EMBL/GenBank/DDBJ whole genome shotgun (WGS) entry which is preliminary data.</text>
</comment>
<organism evidence="1">
    <name type="scientific">marine sediment metagenome</name>
    <dbReference type="NCBI Taxonomy" id="412755"/>
    <lineage>
        <taxon>unclassified sequences</taxon>
        <taxon>metagenomes</taxon>
        <taxon>ecological metagenomes</taxon>
    </lineage>
</organism>
<feature type="non-terminal residue" evidence="1">
    <location>
        <position position="38"/>
    </location>
</feature>
<reference evidence="1" key="1">
    <citation type="journal article" date="2014" name="Front. Microbiol.">
        <title>High frequency of phylogenetically diverse reductive dehalogenase-homologous genes in deep subseafloor sedimentary metagenomes.</title>
        <authorList>
            <person name="Kawai M."/>
            <person name="Futagami T."/>
            <person name="Toyoda A."/>
            <person name="Takaki Y."/>
            <person name="Nishi S."/>
            <person name="Hori S."/>
            <person name="Arai W."/>
            <person name="Tsubouchi T."/>
            <person name="Morono Y."/>
            <person name="Uchiyama I."/>
            <person name="Ito T."/>
            <person name="Fujiyama A."/>
            <person name="Inagaki F."/>
            <person name="Takami H."/>
        </authorList>
    </citation>
    <scope>NUCLEOTIDE SEQUENCE</scope>
    <source>
        <strain evidence="1">Expedition CK06-06</strain>
    </source>
</reference>
<dbReference type="EMBL" id="BARW01031883">
    <property type="protein sequence ID" value="GAJ07225.1"/>
    <property type="molecule type" value="Genomic_DNA"/>
</dbReference>
<evidence type="ECO:0000313" key="1">
    <source>
        <dbReference type="EMBL" id="GAJ07225.1"/>
    </source>
</evidence>
<protein>
    <submittedName>
        <fullName evidence="1">Uncharacterized protein</fullName>
    </submittedName>
</protein>